<comment type="caution">
    <text evidence="1">The sequence shown here is derived from an EMBL/GenBank/DDBJ whole genome shotgun (WGS) entry which is preliminary data.</text>
</comment>
<dbReference type="EMBL" id="LPWA01000103">
    <property type="protein sequence ID" value="KUM26716.1"/>
    <property type="molecule type" value="Genomic_DNA"/>
</dbReference>
<sequence>MSTAVARILDDLRSRGGLQGKDIANIVDVSTATVSRWSHGNGSPNLRTQTVIADLRYVVDRLSDFYTADETRLWLHSRHPLLNNERAIDLINADRTQEVLAVIERLDAGAYI</sequence>
<gene>
    <name evidence="1" type="ORF">AU467_20555</name>
</gene>
<dbReference type="OrthoDB" id="7579205at2"/>
<protein>
    <submittedName>
        <fullName evidence="1">Uncharacterized protein</fullName>
    </submittedName>
</protein>
<dbReference type="InterPro" id="IPR010982">
    <property type="entry name" value="Lambda_DNA-bd_dom_sf"/>
</dbReference>
<accession>A0A101KTN8</accession>
<dbReference type="AlphaFoldDB" id="A0A101KTN8"/>
<dbReference type="GO" id="GO:0003677">
    <property type="term" value="F:DNA binding"/>
    <property type="evidence" value="ECO:0007669"/>
    <property type="project" value="InterPro"/>
</dbReference>
<dbReference type="Gene3D" id="1.10.260.40">
    <property type="entry name" value="lambda repressor-like DNA-binding domains"/>
    <property type="match status" value="1"/>
</dbReference>
<organism evidence="1 2">
    <name type="scientific">Rhizobium loti</name>
    <name type="common">Mesorhizobium loti</name>
    <dbReference type="NCBI Taxonomy" id="381"/>
    <lineage>
        <taxon>Bacteria</taxon>
        <taxon>Pseudomonadati</taxon>
        <taxon>Pseudomonadota</taxon>
        <taxon>Alphaproteobacteria</taxon>
        <taxon>Hyphomicrobiales</taxon>
        <taxon>Phyllobacteriaceae</taxon>
        <taxon>Mesorhizobium</taxon>
    </lineage>
</organism>
<dbReference type="SUPFAM" id="SSF47413">
    <property type="entry name" value="lambda repressor-like DNA-binding domains"/>
    <property type="match status" value="1"/>
</dbReference>
<dbReference type="Proteomes" id="UP000053176">
    <property type="component" value="Unassembled WGS sequence"/>
</dbReference>
<evidence type="ECO:0000313" key="1">
    <source>
        <dbReference type="EMBL" id="KUM26716.1"/>
    </source>
</evidence>
<evidence type="ECO:0000313" key="2">
    <source>
        <dbReference type="Proteomes" id="UP000053176"/>
    </source>
</evidence>
<reference evidence="1 2" key="1">
    <citation type="submission" date="2015-12" db="EMBL/GenBank/DDBJ databases">
        <title>Draft genome sequence of Mesorhizobium sp. UFLA 01-765, a multitolerant efficient symbiont and plant-growth promoting strain isolated from Zn-mining soil using Leucaena leucocephala as a trap plant.</title>
        <authorList>
            <person name="Rangel W.M."/>
            <person name="Thijs S."/>
            <person name="Longatti S.M."/>
            <person name="Moreira F.M."/>
            <person name="Weyens N."/>
            <person name="Vangronsveld J."/>
            <person name="Van Hamme J.D."/>
            <person name="Bottos E.M."/>
            <person name="Rineau F."/>
        </authorList>
    </citation>
    <scope>NUCLEOTIDE SEQUENCE [LARGE SCALE GENOMIC DNA]</scope>
    <source>
        <strain evidence="1 2">UFLA 01-765</strain>
    </source>
</reference>
<name>A0A101KTN8_RHILI</name>
<proteinExistence type="predicted"/>